<dbReference type="PANTHER" id="PTHR42773:SF1">
    <property type="entry name" value="METALLO-BETA-LACTAMASE FAMILY PROTEIN"/>
    <property type="match status" value="1"/>
</dbReference>
<dbReference type="Pfam" id="PF00753">
    <property type="entry name" value="Lactamase_B"/>
    <property type="match status" value="1"/>
</dbReference>
<organism evidence="2 3">
    <name type="scientific">Nocardia farcinica</name>
    <dbReference type="NCBI Taxonomy" id="37329"/>
    <lineage>
        <taxon>Bacteria</taxon>
        <taxon>Bacillati</taxon>
        <taxon>Actinomycetota</taxon>
        <taxon>Actinomycetes</taxon>
        <taxon>Mycobacteriales</taxon>
        <taxon>Nocardiaceae</taxon>
        <taxon>Nocardia</taxon>
    </lineage>
</organism>
<evidence type="ECO:0000313" key="2">
    <source>
        <dbReference type="EMBL" id="CRY76825.1"/>
    </source>
</evidence>
<accession>A0A0H5NLK8</accession>
<proteinExistence type="predicted"/>
<evidence type="ECO:0000259" key="1">
    <source>
        <dbReference type="Pfam" id="PF00753"/>
    </source>
</evidence>
<dbReference type="EMBL" id="LN868938">
    <property type="protein sequence ID" value="CRY76825.1"/>
    <property type="molecule type" value="Genomic_DNA"/>
</dbReference>
<dbReference type="KEGG" id="nfr:ERS450000_02044"/>
<dbReference type="PANTHER" id="PTHR42773">
    <property type="entry name" value="METALLO-BETA-LACTAMASE-RELATED"/>
    <property type="match status" value="1"/>
</dbReference>
<dbReference type="Gene3D" id="3.60.15.10">
    <property type="entry name" value="Ribonuclease Z/Hydroxyacylglutathione hydrolase-like"/>
    <property type="match status" value="1"/>
</dbReference>
<evidence type="ECO:0000313" key="3">
    <source>
        <dbReference type="Proteomes" id="UP000057820"/>
    </source>
</evidence>
<reference evidence="3" key="1">
    <citation type="submission" date="2015-03" db="EMBL/GenBank/DDBJ databases">
        <authorList>
            <consortium name="Pathogen Informatics"/>
        </authorList>
    </citation>
    <scope>NUCLEOTIDE SEQUENCE [LARGE SCALE GENOMIC DNA]</scope>
    <source>
        <strain evidence="3">NCTC11134</strain>
    </source>
</reference>
<dbReference type="SUPFAM" id="SSF56281">
    <property type="entry name" value="Metallo-hydrolase/oxidoreductase"/>
    <property type="match status" value="1"/>
</dbReference>
<feature type="domain" description="Metallo-beta-lactamase" evidence="1">
    <location>
        <begin position="78"/>
        <end position="197"/>
    </location>
</feature>
<dbReference type="Proteomes" id="UP000057820">
    <property type="component" value="Chromosome 1"/>
</dbReference>
<sequence>MTTTSQSHDHTRTDSPLRQVLPDLWETPAFVVPGGPRTHAYLWTPPSGGNILFYSPGDEGPFEGVAALGGVERQYLSHQDEAGPMLRAVADRFGSRLHAPAPEAGQIGRFAAIDVPLSRRGTDDAGVEVIPTPGHSPGSTCYLVRGADDLTYLFTGDTLLRYADGVWRAGYVPGYSDKTGLRGALDVLATVRPDVVISSAFVEGAEGFHRIAPGTWSACLDEARAELG</sequence>
<dbReference type="RefSeq" id="WP_228795364.1">
    <property type="nucleotide sequence ID" value="NZ_CP031418.1"/>
</dbReference>
<dbReference type="InterPro" id="IPR036866">
    <property type="entry name" value="RibonucZ/Hydroxyglut_hydro"/>
</dbReference>
<dbReference type="AlphaFoldDB" id="A0A0H5NLK8"/>
<dbReference type="InterPro" id="IPR001279">
    <property type="entry name" value="Metallo-B-lactamas"/>
</dbReference>
<protein>
    <submittedName>
        <fullName evidence="2">Metallo-beta-lactamase superfamily</fullName>
    </submittedName>
</protein>
<gene>
    <name evidence="2" type="ORF">ERS450000_02044</name>
</gene>
<name>A0A0H5NLK8_NOCFR</name>